<evidence type="ECO:0000313" key="6">
    <source>
        <dbReference type="EMBL" id="OGM99338.1"/>
    </source>
</evidence>
<dbReference type="EMBL" id="MGIZ01000022">
    <property type="protein sequence ID" value="OGM99338.1"/>
    <property type="molecule type" value="Genomic_DNA"/>
</dbReference>
<name>A0A1F8EGY6_9BACT</name>
<dbReference type="SUPFAM" id="SSF88713">
    <property type="entry name" value="Glycoside hydrolase/deacetylase"/>
    <property type="match status" value="1"/>
</dbReference>
<dbReference type="InterPro" id="IPR006879">
    <property type="entry name" value="YdjC-like"/>
</dbReference>
<keyword evidence="3" id="KW-0378">Hydrolase</keyword>
<evidence type="ECO:0000256" key="3">
    <source>
        <dbReference type="ARBA" id="ARBA00022801"/>
    </source>
</evidence>
<dbReference type="Gene3D" id="3.20.20.370">
    <property type="entry name" value="Glycoside hydrolase/deacetylase"/>
    <property type="match status" value="1"/>
</dbReference>
<organism evidence="6 7">
    <name type="scientific">Candidatus Yanofskybacteria bacterium RIFCSPHIGHO2_01_FULL_39_8b</name>
    <dbReference type="NCBI Taxonomy" id="1802659"/>
    <lineage>
        <taxon>Bacteria</taxon>
        <taxon>Candidatus Yanofskyibacteriota</taxon>
    </lineage>
</organism>
<evidence type="ECO:0000313" key="7">
    <source>
        <dbReference type="Proteomes" id="UP000177594"/>
    </source>
</evidence>
<proteinExistence type="predicted"/>
<dbReference type="PANTHER" id="PTHR31609">
    <property type="entry name" value="YDJC DEACETYLASE FAMILY MEMBER"/>
    <property type="match status" value="1"/>
</dbReference>
<evidence type="ECO:0000256" key="5">
    <source>
        <dbReference type="ARBA" id="ARBA00023277"/>
    </source>
</evidence>
<dbReference type="Proteomes" id="UP000177594">
    <property type="component" value="Unassembled WGS sequence"/>
</dbReference>
<dbReference type="Pfam" id="PF04794">
    <property type="entry name" value="YdjC"/>
    <property type="match status" value="1"/>
</dbReference>
<evidence type="ECO:0008006" key="8">
    <source>
        <dbReference type="Google" id="ProtNLM"/>
    </source>
</evidence>
<evidence type="ECO:0000256" key="4">
    <source>
        <dbReference type="ARBA" id="ARBA00022842"/>
    </source>
</evidence>
<evidence type="ECO:0000256" key="1">
    <source>
        <dbReference type="ARBA" id="ARBA00001946"/>
    </source>
</evidence>
<keyword evidence="4" id="KW-0460">Magnesium</keyword>
<sequence length="268" mass="30387">MLKIIADDLGLHKSVNDGIIFLVKNNKIDGASLMTSGEAFDDAIAQCLGAEPLNIGIHLVLVEEKSLSGIKLPKSHRLFFIKYILGLIKLSAIEKELRAQLDKCIQSGIKPTFINSHQHLHLLPGIMNIVISVAQEYRIPYIRIVNEIVFIPRSYYKYNSSLIKFILKFLRIGQLLVLKLLSGLAKKKIKNSGLKCNDFFIGFVNAGDLSDEDINRAKKLANQYPNSVIELGCHPGHESRELREKYKWGRAYNWKKELDLLEFIDITL</sequence>
<dbReference type="GO" id="GO:0046872">
    <property type="term" value="F:metal ion binding"/>
    <property type="evidence" value="ECO:0007669"/>
    <property type="project" value="UniProtKB-KW"/>
</dbReference>
<evidence type="ECO:0000256" key="2">
    <source>
        <dbReference type="ARBA" id="ARBA00022723"/>
    </source>
</evidence>
<dbReference type="GO" id="GO:0005975">
    <property type="term" value="P:carbohydrate metabolic process"/>
    <property type="evidence" value="ECO:0007669"/>
    <property type="project" value="InterPro"/>
</dbReference>
<dbReference type="GO" id="GO:0016787">
    <property type="term" value="F:hydrolase activity"/>
    <property type="evidence" value="ECO:0007669"/>
    <property type="project" value="UniProtKB-KW"/>
</dbReference>
<accession>A0A1F8EGY6</accession>
<dbReference type="PANTHER" id="PTHR31609:SF1">
    <property type="entry name" value="CARBOHYDRATE DEACETYLASE"/>
    <property type="match status" value="1"/>
</dbReference>
<gene>
    <name evidence="6" type="ORF">A2817_02750</name>
</gene>
<dbReference type="GO" id="GO:0019213">
    <property type="term" value="F:deacetylase activity"/>
    <property type="evidence" value="ECO:0007669"/>
    <property type="project" value="TreeGrafter"/>
</dbReference>
<keyword evidence="2" id="KW-0479">Metal-binding</keyword>
<comment type="caution">
    <text evidence="6">The sequence shown here is derived from an EMBL/GenBank/DDBJ whole genome shotgun (WGS) entry which is preliminary data.</text>
</comment>
<dbReference type="AlphaFoldDB" id="A0A1F8EGY6"/>
<dbReference type="InterPro" id="IPR011330">
    <property type="entry name" value="Glyco_hydro/deAcase_b/a-brl"/>
</dbReference>
<protein>
    <recommendedName>
        <fullName evidence="8">ChbG/HpnK family deacetylase</fullName>
    </recommendedName>
</protein>
<comment type="cofactor">
    <cofactor evidence="1">
        <name>Mg(2+)</name>
        <dbReference type="ChEBI" id="CHEBI:18420"/>
    </cofactor>
</comment>
<keyword evidence="5" id="KW-0119">Carbohydrate metabolism</keyword>
<reference evidence="6 7" key="1">
    <citation type="journal article" date="2016" name="Nat. Commun.">
        <title>Thousands of microbial genomes shed light on interconnected biogeochemical processes in an aquifer system.</title>
        <authorList>
            <person name="Anantharaman K."/>
            <person name="Brown C.T."/>
            <person name="Hug L.A."/>
            <person name="Sharon I."/>
            <person name="Castelle C.J."/>
            <person name="Probst A.J."/>
            <person name="Thomas B.C."/>
            <person name="Singh A."/>
            <person name="Wilkins M.J."/>
            <person name="Karaoz U."/>
            <person name="Brodie E.L."/>
            <person name="Williams K.H."/>
            <person name="Hubbard S.S."/>
            <person name="Banfield J.F."/>
        </authorList>
    </citation>
    <scope>NUCLEOTIDE SEQUENCE [LARGE SCALE GENOMIC DNA]</scope>
</reference>